<name>A0AA41SLB0_PAPNU</name>
<accession>A0AA41SLB0</accession>
<dbReference type="EMBL" id="JAJJMA010174587">
    <property type="protein sequence ID" value="MCL7037030.1"/>
    <property type="molecule type" value="Genomic_DNA"/>
</dbReference>
<reference evidence="1" key="1">
    <citation type="submission" date="2022-03" db="EMBL/GenBank/DDBJ databases">
        <title>A functionally conserved STORR gene fusion in Papaver species that diverged 16.8 million years ago.</title>
        <authorList>
            <person name="Catania T."/>
        </authorList>
    </citation>
    <scope>NUCLEOTIDE SEQUENCE</scope>
    <source>
        <strain evidence="1">S-191538</strain>
    </source>
</reference>
<dbReference type="PANTHER" id="PTHR33647">
    <property type="entry name" value="OS01G0793900 PROTEIN"/>
    <property type="match status" value="1"/>
</dbReference>
<dbReference type="Proteomes" id="UP001177140">
    <property type="component" value="Unassembled WGS sequence"/>
</dbReference>
<organism evidence="1 2">
    <name type="scientific">Papaver nudicaule</name>
    <name type="common">Iceland poppy</name>
    <dbReference type="NCBI Taxonomy" id="74823"/>
    <lineage>
        <taxon>Eukaryota</taxon>
        <taxon>Viridiplantae</taxon>
        <taxon>Streptophyta</taxon>
        <taxon>Embryophyta</taxon>
        <taxon>Tracheophyta</taxon>
        <taxon>Spermatophyta</taxon>
        <taxon>Magnoliopsida</taxon>
        <taxon>Ranunculales</taxon>
        <taxon>Papaveraceae</taxon>
        <taxon>Papaveroideae</taxon>
        <taxon>Papaver</taxon>
    </lineage>
</organism>
<dbReference type="PANTHER" id="PTHR33647:SF16">
    <property type="match status" value="1"/>
</dbReference>
<protein>
    <submittedName>
        <fullName evidence="1">Uncharacterized protein</fullName>
    </submittedName>
</protein>
<comment type="caution">
    <text evidence="1">The sequence shown here is derived from an EMBL/GenBank/DDBJ whole genome shotgun (WGS) entry which is preliminary data.</text>
</comment>
<gene>
    <name evidence="1" type="ORF">MKW94_007666</name>
</gene>
<evidence type="ECO:0000313" key="2">
    <source>
        <dbReference type="Proteomes" id="UP001177140"/>
    </source>
</evidence>
<sequence>MGNCCKRESSMYSWGGDDWDCFESESACTKETQRCSGKSNQKAKTTTGKKMEDQSLFTCETNKCHKNVMSPSTEVKIRITKKELEELLGKIDVQGLSMEQILTQLIKTHDEHQSWRPALSSIPEVN</sequence>
<proteinExistence type="predicted"/>
<evidence type="ECO:0000313" key="1">
    <source>
        <dbReference type="EMBL" id="MCL7037030.1"/>
    </source>
</evidence>
<keyword evidence="2" id="KW-1185">Reference proteome</keyword>
<dbReference type="AlphaFoldDB" id="A0AA41SLB0"/>